<dbReference type="AlphaFoldDB" id="A0A382E8E2"/>
<reference evidence="1" key="1">
    <citation type="submission" date="2018-05" db="EMBL/GenBank/DDBJ databases">
        <authorList>
            <person name="Lanie J.A."/>
            <person name="Ng W.-L."/>
            <person name="Kazmierczak K.M."/>
            <person name="Andrzejewski T.M."/>
            <person name="Davidsen T.M."/>
            <person name="Wayne K.J."/>
            <person name="Tettelin H."/>
            <person name="Glass J.I."/>
            <person name="Rusch D."/>
            <person name="Podicherti R."/>
            <person name="Tsui H.-C.T."/>
            <person name="Winkler M.E."/>
        </authorList>
    </citation>
    <scope>NUCLEOTIDE SEQUENCE</scope>
</reference>
<gene>
    <name evidence="1" type="ORF">METZ01_LOCUS199589</name>
</gene>
<dbReference type="EMBL" id="UINC01043134">
    <property type="protein sequence ID" value="SVB46735.1"/>
    <property type="molecule type" value="Genomic_DNA"/>
</dbReference>
<proteinExistence type="predicted"/>
<evidence type="ECO:0000313" key="1">
    <source>
        <dbReference type="EMBL" id="SVB46735.1"/>
    </source>
</evidence>
<organism evidence="1">
    <name type="scientific">marine metagenome</name>
    <dbReference type="NCBI Taxonomy" id="408172"/>
    <lineage>
        <taxon>unclassified sequences</taxon>
        <taxon>metagenomes</taxon>
        <taxon>ecological metagenomes</taxon>
    </lineage>
</organism>
<sequence length="54" mass="6368">MRAETQYAMDYRSMGPRVIDQCSTPRPGQLSFWVPLLYPPHIVSYNQPFNHRQS</sequence>
<accession>A0A382E8E2</accession>
<name>A0A382E8E2_9ZZZZ</name>
<protein>
    <submittedName>
        <fullName evidence="1">Uncharacterized protein</fullName>
    </submittedName>
</protein>